<comment type="caution">
    <text evidence="1">The sequence shown here is derived from an EMBL/GenBank/DDBJ whole genome shotgun (WGS) entry which is preliminary data.</text>
</comment>
<evidence type="ECO:0000313" key="2">
    <source>
        <dbReference type="Proteomes" id="UP000236286"/>
    </source>
</evidence>
<evidence type="ECO:0000313" key="1">
    <source>
        <dbReference type="EMBL" id="PNG27082.1"/>
    </source>
</evidence>
<dbReference type="Proteomes" id="UP000236286">
    <property type="component" value="Unassembled WGS sequence"/>
</dbReference>
<organism evidence="1 2">
    <name type="scientific">Methylocella silvestris</name>
    <dbReference type="NCBI Taxonomy" id="199596"/>
    <lineage>
        <taxon>Bacteria</taxon>
        <taxon>Pseudomonadati</taxon>
        <taxon>Pseudomonadota</taxon>
        <taxon>Alphaproteobacteria</taxon>
        <taxon>Hyphomicrobiales</taxon>
        <taxon>Beijerinckiaceae</taxon>
        <taxon>Methylocella</taxon>
    </lineage>
</organism>
<dbReference type="AlphaFoldDB" id="A0A2J7TJY3"/>
<reference evidence="1 2" key="1">
    <citation type="submission" date="2017-10" db="EMBL/GenBank/DDBJ databases">
        <title>Genome announcement of Methylocella silvestris TVC from permafrost.</title>
        <authorList>
            <person name="Wang J."/>
            <person name="Geng K."/>
            <person name="Ul-Haque F."/>
            <person name="Crombie A.T."/>
            <person name="Street L.E."/>
            <person name="Wookey P.A."/>
            <person name="Murrell J.C."/>
            <person name="Pratscher J."/>
        </authorList>
    </citation>
    <scope>NUCLEOTIDE SEQUENCE [LARGE SCALE GENOMIC DNA]</scope>
    <source>
        <strain evidence="1 2">TVC</strain>
    </source>
</reference>
<proteinExistence type="predicted"/>
<name>A0A2J7TJY3_METSI</name>
<gene>
    <name evidence="1" type="ORF">CR492_05160</name>
</gene>
<sequence length="89" mass="9919">MTIETPAKGLAEIPLKQGLCGYDAAILWRSPELYERYRSAHALDHEGFFESNPVQISLTRSILKNQSLMAARSFLRLSVTLAAIEPFPA</sequence>
<dbReference type="EMBL" id="PDZR01000003">
    <property type="protein sequence ID" value="PNG27082.1"/>
    <property type="molecule type" value="Genomic_DNA"/>
</dbReference>
<accession>A0A2J7TJY3</accession>
<protein>
    <submittedName>
        <fullName evidence="1">Uncharacterized protein</fullName>
    </submittedName>
</protein>